<comment type="caution">
    <text evidence="1">The sequence shown here is derived from an EMBL/GenBank/DDBJ whole genome shotgun (WGS) entry which is preliminary data.</text>
</comment>
<evidence type="ECO:0000313" key="2">
    <source>
        <dbReference type="Proteomes" id="UP000004986"/>
    </source>
</evidence>
<dbReference type="AlphaFoldDB" id="F3GQN6"/>
<protein>
    <submittedName>
        <fullName evidence="1">Glycoside hydrolase family protein</fullName>
    </submittedName>
</protein>
<dbReference type="Proteomes" id="UP000004986">
    <property type="component" value="Unassembled WGS sequence"/>
</dbReference>
<keyword evidence="2" id="KW-1185">Reference proteome</keyword>
<feature type="non-terminal residue" evidence="1">
    <location>
        <position position="1"/>
    </location>
</feature>
<name>F3GQN6_PSESJ</name>
<organism evidence="1 2">
    <name type="scientific">Pseudomonas syringae pv. pisi str. 1704B</name>
    <dbReference type="NCBI Taxonomy" id="629263"/>
    <lineage>
        <taxon>Bacteria</taxon>
        <taxon>Pseudomonadati</taxon>
        <taxon>Pseudomonadota</taxon>
        <taxon>Gammaproteobacteria</taxon>
        <taxon>Pseudomonadales</taxon>
        <taxon>Pseudomonadaceae</taxon>
        <taxon>Pseudomonas</taxon>
        <taxon>Pseudomonas syringae</taxon>
    </lineage>
</organism>
<feature type="non-terminal residue" evidence="1">
    <location>
        <position position="47"/>
    </location>
</feature>
<dbReference type="HOGENOM" id="CLU_3161991_0_0_6"/>
<reference evidence="1 2" key="1">
    <citation type="journal article" date="2011" name="PLoS Pathog.">
        <title>Dynamic evolution of pathogenicity revealed by sequencing and comparative genomics of 19 Pseudomonas syringae isolates.</title>
        <authorList>
            <person name="Baltrus D.A."/>
            <person name="Nishimura M.T."/>
            <person name="Romanchuk A."/>
            <person name="Chang J.H."/>
            <person name="Mukhtar M.S."/>
            <person name="Cherkis K."/>
            <person name="Roach J."/>
            <person name="Grant S.R."/>
            <person name="Jones C.D."/>
            <person name="Dangl J.L."/>
        </authorList>
    </citation>
    <scope>NUCLEOTIDE SEQUENCE [LARGE SCALE GENOMIC DNA]</scope>
    <source>
        <strain evidence="1 2">1704B</strain>
    </source>
</reference>
<dbReference type="BioCyc" id="PSYR629263:G11X0-8542-MONOMER"/>
<evidence type="ECO:0000313" key="1">
    <source>
        <dbReference type="EMBL" id="EGH49389.1"/>
    </source>
</evidence>
<dbReference type="GO" id="GO:0016787">
    <property type="term" value="F:hydrolase activity"/>
    <property type="evidence" value="ECO:0007669"/>
    <property type="project" value="UniProtKB-KW"/>
</dbReference>
<accession>F3GQN6</accession>
<keyword evidence="1" id="KW-0378">Hydrolase</keyword>
<gene>
    <name evidence="1" type="ORF">PSYPI_46279</name>
</gene>
<proteinExistence type="predicted"/>
<sequence>RHPAEPPAVSSVPDDLYAVPWTRADGTHLLMFWSAAGTSLNFPAIPT</sequence>
<dbReference type="EMBL" id="AEAI01004212">
    <property type="protein sequence ID" value="EGH49389.1"/>
    <property type="molecule type" value="Genomic_DNA"/>
</dbReference>